<reference evidence="2 4" key="2">
    <citation type="journal article" date="2014" name="PLoS Genet.">
        <title>Phylogenetically driven sequencing of extremely halophilic archaea reveals strategies for static and dynamic osmo-response.</title>
        <authorList>
            <person name="Becker E.A."/>
            <person name="Seitzer P.M."/>
            <person name="Tritt A."/>
            <person name="Larsen D."/>
            <person name="Krusor M."/>
            <person name="Yao A.I."/>
            <person name="Wu D."/>
            <person name="Madern D."/>
            <person name="Eisen J.A."/>
            <person name="Darling A.E."/>
            <person name="Facciotti M.T."/>
        </authorList>
    </citation>
    <scope>NUCLEOTIDE SEQUENCE [LARGE SCALE GENOMIC DNA]</scope>
    <source>
        <strain evidence="2">B3</strain>
        <strain evidence="4">DSM 18796 / CECT 7217 / JCM 14584 / KCTC 4019 / B3</strain>
    </source>
</reference>
<proteinExistence type="predicted"/>
<dbReference type="KEGG" id="hje:HacjB3_08420"/>
<evidence type="ECO:0000313" key="3">
    <source>
        <dbReference type="Proteomes" id="UP000000390"/>
    </source>
</evidence>
<evidence type="ECO:0000313" key="1">
    <source>
        <dbReference type="EMBL" id="ADJ15067.1"/>
    </source>
</evidence>
<name>D8J2W0_HALJB</name>
<sequence length="53" mass="5956">MDEPNPLDGVGERPLLGRCDRCSWSVTAGSHSAVVKAYQNHLRERHPEAWLRG</sequence>
<dbReference type="Proteomes" id="UP000011645">
    <property type="component" value="Unassembled WGS sequence"/>
</dbReference>
<dbReference type="PATRIC" id="fig|795797.18.peg.1675"/>
<dbReference type="EMBL" id="AOHV01000038">
    <property type="protein sequence ID" value="ELY34914.1"/>
    <property type="molecule type" value="Genomic_DNA"/>
</dbReference>
<organism evidence="1 3">
    <name type="scientific">Halalkalicoccus jeotgali (strain DSM 18796 / CECT 7217 / JCM 14584 / KCTC 4019 / B3)</name>
    <dbReference type="NCBI Taxonomy" id="795797"/>
    <lineage>
        <taxon>Archaea</taxon>
        <taxon>Methanobacteriati</taxon>
        <taxon>Methanobacteriota</taxon>
        <taxon>Stenosarchaea group</taxon>
        <taxon>Halobacteria</taxon>
        <taxon>Halobacteriales</taxon>
        <taxon>Halococcaceae</taxon>
        <taxon>Halalkalicoccus</taxon>
    </lineage>
</organism>
<protein>
    <submittedName>
        <fullName evidence="1">Uncharacterized protein</fullName>
    </submittedName>
</protein>
<dbReference type="HOGENOM" id="CLU_3056997_0_0_2"/>
<gene>
    <name evidence="1" type="ordered locus">HacjB3_08420</name>
    <name evidence="2" type="ORF">C497_14282</name>
</gene>
<reference evidence="1 3" key="1">
    <citation type="journal article" date="2010" name="J. Bacteriol.">
        <title>Complete genome sequence of Halalkalicoccus jeotgali B3(T), an extremely halophilic archaeon.</title>
        <authorList>
            <person name="Roh S.W."/>
            <person name="Nam Y.D."/>
            <person name="Nam S.H."/>
            <person name="Choi S.H."/>
            <person name="Park H.S."/>
            <person name="Bae J.W."/>
        </authorList>
    </citation>
    <scope>NUCLEOTIDE SEQUENCE [LARGE SCALE GENOMIC DNA]</scope>
    <source>
        <strain evidence="1">B3</strain>
        <strain evidence="3">DSM 18796 / CECT 7217 / JCM 14584 / KCTC 4019 / B3</strain>
    </source>
</reference>
<dbReference type="OrthoDB" id="258206at2157"/>
<dbReference type="GeneID" id="54763651"/>
<dbReference type="eggNOG" id="arCOG10181">
    <property type="taxonomic scope" value="Archaea"/>
</dbReference>
<dbReference type="EMBL" id="CP002062">
    <property type="protein sequence ID" value="ADJ15067.1"/>
    <property type="molecule type" value="Genomic_DNA"/>
</dbReference>
<dbReference type="RefSeq" id="WP_008417516.1">
    <property type="nucleotide sequence ID" value="NC_014297.1"/>
</dbReference>
<evidence type="ECO:0000313" key="4">
    <source>
        <dbReference type="Proteomes" id="UP000011645"/>
    </source>
</evidence>
<dbReference type="AlphaFoldDB" id="D8J2W0"/>
<accession>D8J2W0</accession>
<dbReference type="Proteomes" id="UP000000390">
    <property type="component" value="Chromosome"/>
</dbReference>
<keyword evidence="4" id="KW-1185">Reference proteome</keyword>
<evidence type="ECO:0000313" key="2">
    <source>
        <dbReference type="EMBL" id="ELY34914.1"/>
    </source>
</evidence>